<feature type="transmembrane region" description="Helical" evidence="12">
    <location>
        <begin position="151"/>
        <end position="170"/>
    </location>
</feature>
<evidence type="ECO:0000256" key="11">
    <source>
        <dbReference type="PIRNR" id="PIRNR016400"/>
    </source>
</evidence>
<keyword evidence="15" id="KW-1185">Reference proteome</keyword>
<dbReference type="FunCoup" id="A0A7M7N8I4">
    <property type="interactions" value="1436"/>
</dbReference>
<dbReference type="RefSeq" id="XP_030832785.1">
    <property type="nucleotide sequence ID" value="XM_030976925.1"/>
</dbReference>
<evidence type="ECO:0000256" key="3">
    <source>
        <dbReference type="ARBA" id="ARBA00005610"/>
    </source>
</evidence>
<protein>
    <recommendedName>
        <fullName evidence="4 11">Translocon-associated protein subunit beta</fullName>
        <shortName evidence="11">TRAP-beta</shortName>
    </recommendedName>
    <alternativeName>
        <fullName evidence="11">Signal sequence receptor subunit beta</fullName>
    </alternativeName>
</protein>
<dbReference type="PANTHER" id="PTHR12861">
    <property type="entry name" value="TRANSLOCON-ASSOCIATED PROTEIN, BETA SUBUNIT PRECURSOR TRAP-BETA SIGNAL SEQUENCE RECEPTOR BETA SUBUNIT"/>
    <property type="match status" value="1"/>
</dbReference>
<comment type="subunit">
    <text evidence="11">Heterotetramer of TRAP-alpha, TRAP-beta, TRAP-delta and TRAP-gamma.</text>
</comment>
<accession>A0A7M7N8I4</accession>
<dbReference type="EnsemblMetazoa" id="XM_030976922">
    <property type="protein sequence ID" value="XP_030832782"/>
    <property type="gene ID" value="LOC115920640"/>
</dbReference>
<feature type="signal peptide" evidence="13">
    <location>
        <begin position="1"/>
        <end position="18"/>
    </location>
</feature>
<evidence type="ECO:0000256" key="10">
    <source>
        <dbReference type="ARBA" id="ARBA00023180"/>
    </source>
</evidence>
<dbReference type="Pfam" id="PF05753">
    <property type="entry name" value="TRAP_beta"/>
    <property type="match status" value="1"/>
</dbReference>
<keyword evidence="6 13" id="KW-0732">Signal</keyword>
<evidence type="ECO:0000313" key="14">
    <source>
        <dbReference type="EnsemblMetazoa" id="XP_030832782"/>
    </source>
</evidence>
<dbReference type="OrthoDB" id="5860827at2759"/>
<evidence type="ECO:0000256" key="4">
    <source>
        <dbReference type="ARBA" id="ARBA00021110"/>
    </source>
</evidence>
<dbReference type="Proteomes" id="UP000007110">
    <property type="component" value="Unassembled WGS sequence"/>
</dbReference>
<comment type="function">
    <text evidence="1 11">TRAP proteins are part of a complex whose function is to bind calcium to the ER membrane and thereby regulate the retention of ER resident proteins.</text>
</comment>
<dbReference type="PANTHER" id="PTHR12861:SF3">
    <property type="entry name" value="TRANSLOCON-ASSOCIATED PROTEIN SUBUNIT BETA"/>
    <property type="match status" value="1"/>
</dbReference>
<dbReference type="GeneID" id="115920640"/>
<evidence type="ECO:0000256" key="12">
    <source>
        <dbReference type="SAM" id="Phobius"/>
    </source>
</evidence>
<dbReference type="InParanoid" id="A0A7M7N8I4"/>
<name>A0A7M7N8I4_STRPU</name>
<dbReference type="GeneID" id="587726"/>
<evidence type="ECO:0000256" key="2">
    <source>
        <dbReference type="ARBA" id="ARBA00004115"/>
    </source>
</evidence>
<feature type="chain" id="PRO_5033913574" description="Translocon-associated protein subunit beta" evidence="13">
    <location>
        <begin position="19"/>
        <end position="186"/>
    </location>
</feature>
<dbReference type="AlphaFoldDB" id="A0A7M7N8I4"/>
<dbReference type="InterPro" id="IPR008856">
    <property type="entry name" value="TRAP_beta"/>
</dbReference>
<dbReference type="KEGG" id="spu:115920640"/>
<organism evidence="14 15">
    <name type="scientific">Strongylocentrotus purpuratus</name>
    <name type="common">Purple sea urchin</name>
    <dbReference type="NCBI Taxonomy" id="7668"/>
    <lineage>
        <taxon>Eukaryota</taxon>
        <taxon>Metazoa</taxon>
        <taxon>Echinodermata</taxon>
        <taxon>Eleutherozoa</taxon>
        <taxon>Echinozoa</taxon>
        <taxon>Echinoidea</taxon>
        <taxon>Euechinoidea</taxon>
        <taxon>Echinacea</taxon>
        <taxon>Camarodonta</taxon>
        <taxon>Echinidea</taxon>
        <taxon>Strongylocentrotidae</taxon>
        <taxon>Strongylocentrotus</taxon>
    </lineage>
</organism>
<dbReference type="RefSeq" id="XP_030832782.1">
    <property type="nucleotide sequence ID" value="XM_030976922.1"/>
</dbReference>
<evidence type="ECO:0000256" key="5">
    <source>
        <dbReference type="ARBA" id="ARBA00022692"/>
    </source>
</evidence>
<dbReference type="EnsemblMetazoa" id="XM_030976925">
    <property type="protein sequence ID" value="XP_030832785"/>
    <property type="gene ID" value="LOC587726"/>
</dbReference>
<dbReference type="OMA" id="ILWHSSK"/>
<comment type="subcellular location">
    <subcellularLocation>
        <location evidence="2">Endoplasmic reticulum membrane</location>
        <topology evidence="2">Single-pass type I membrane protein</topology>
    </subcellularLocation>
</comment>
<proteinExistence type="inferred from homology"/>
<evidence type="ECO:0000256" key="13">
    <source>
        <dbReference type="SAM" id="SignalP"/>
    </source>
</evidence>
<sequence>MKAALFIAFACLVALSSAQDGAKLLASKTLLNQWLVEGRDMTVLYTIYNVGSSAASQVVLNDESFAESDFAVVSGQLKVQWDRISPASNVTHAVILQPLKNGFYNVTHATVTYVPSEGSEARTAYTSAPGKAGVVAVKDYDRRFSPHYMDWAAFAVMTIAPIGIPFLLWFRSKSKYEALSFKTKKH</sequence>
<keyword evidence="7 11" id="KW-0256">Endoplasmic reticulum</keyword>
<evidence type="ECO:0000313" key="15">
    <source>
        <dbReference type="Proteomes" id="UP000007110"/>
    </source>
</evidence>
<keyword evidence="10" id="KW-0325">Glycoprotein</keyword>
<evidence type="ECO:0000256" key="6">
    <source>
        <dbReference type="ARBA" id="ARBA00022729"/>
    </source>
</evidence>
<evidence type="ECO:0000256" key="1">
    <source>
        <dbReference type="ARBA" id="ARBA00002838"/>
    </source>
</evidence>
<keyword evidence="5 12" id="KW-0812">Transmembrane</keyword>
<evidence type="ECO:0000256" key="8">
    <source>
        <dbReference type="ARBA" id="ARBA00022989"/>
    </source>
</evidence>
<keyword evidence="9 11" id="KW-0472">Membrane</keyword>
<dbReference type="PIRSF" id="PIRSF016400">
    <property type="entry name" value="TRAP_beta"/>
    <property type="match status" value="1"/>
</dbReference>
<comment type="similarity">
    <text evidence="3 11">Belongs to the TRAP-beta family.</text>
</comment>
<evidence type="ECO:0000256" key="7">
    <source>
        <dbReference type="ARBA" id="ARBA00022824"/>
    </source>
</evidence>
<reference evidence="14" key="2">
    <citation type="submission" date="2021-01" db="UniProtKB">
        <authorList>
            <consortium name="EnsemblMetazoa"/>
        </authorList>
    </citation>
    <scope>IDENTIFICATION</scope>
</reference>
<keyword evidence="8 12" id="KW-1133">Transmembrane helix</keyword>
<reference evidence="15" key="1">
    <citation type="submission" date="2015-02" db="EMBL/GenBank/DDBJ databases">
        <title>Genome sequencing for Strongylocentrotus purpuratus.</title>
        <authorList>
            <person name="Murali S."/>
            <person name="Liu Y."/>
            <person name="Vee V."/>
            <person name="English A."/>
            <person name="Wang M."/>
            <person name="Skinner E."/>
            <person name="Han Y."/>
            <person name="Muzny D.M."/>
            <person name="Worley K.C."/>
            <person name="Gibbs R.A."/>
        </authorList>
    </citation>
    <scope>NUCLEOTIDE SEQUENCE</scope>
</reference>
<evidence type="ECO:0000256" key="9">
    <source>
        <dbReference type="ARBA" id="ARBA00023136"/>
    </source>
</evidence>
<dbReference type="GO" id="GO:0005789">
    <property type="term" value="C:endoplasmic reticulum membrane"/>
    <property type="evidence" value="ECO:0007669"/>
    <property type="project" value="UniProtKB-SubCell"/>
</dbReference>
<dbReference type="KEGG" id="spu:587726"/>